<dbReference type="FunFam" id="3.30.70.1020:FF:000002">
    <property type="entry name" value="Trehalose-6-phosphate synthase 2"/>
    <property type="match status" value="1"/>
</dbReference>
<dbReference type="FunFam" id="3.40.50.2000:FF:000036">
    <property type="entry name" value="Alpha,alpha-trehalose-phosphate synthase subunit Tps2"/>
    <property type="match status" value="1"/>
</dbReference>
<name>S2J1U0_MUCC1</name>
<evidence type="ECO:0000313" key="5">
    <source>
        <dbReference type="Proteomes" id="UP000014254"/>
    </source>
</evidence>
<comment type="similarity">
    <text evidence="2">In the C-terminal section; belongs to the trehalose phosphatase family.</text>
</comment>
<evidence type="ECO:0000313" key="4">
    <source>
        <dbReference type="EMBL" id="EPB83609.1"/>
    </source>
</evidence>
<dbReference type="PANTHER" id="PTHR10788:SF123">
    <property type="entry name" value="TREHALOSE-PHOSPHATASE"/>
    <property type="match status" value="1"/>
</dbReference>
<dbReference type="GO" id="GO:0005829">
    <property type="term" value="C:cytosol"/>
    <property type="evidence" value="ECO:0007669"/>
    <property type="project" value="TreeGrafter"/>
</dbReference>
<dbReference type="VEuPathDB" id="FungiDB:HMPREF1544_09652"/>
<dbReference type="GO" id="GO:0005992">
    <property type="term" value="P:trehalose biosynthetic process"/>
    <property type="evidence" value="ECO:0007669"/>
    <property type="project" value="InterPro"/>
</dbReference>
<feature type="region of interest" description="Disordered" evidence="3">
    <location>
        <begin position="40"/>
        <end position="66"/>
    </location>
</feature>
<dbReference type="FunCoup" id="S2J1U0">
    <property type="interactions" value="62"/>
</dbReference>
<dbReference type="GO" id="GO:0005946">
    <property type="term" value="C:alpha,alpha-trehalose-phosphate synthase complex (UDP-forming)"/>
    <property type="evidence" value="ECO:0007669"/>
    <property type="project" value="TreeGrafter"/>
</dbReference>
<dbReference type="InterPro" id="IPR023214">
    <property type="entry name" value="HAD_sf"/>
</dbReference>
<dbReference type="SUPFAM" id="SSF56784">
    <property type="entry name" value="HAD-like"/>
    <property type="match status" value="1"/>
</dbReference>
<dbReference type="STRING" id="1220926.S2J1U0"/>
<dbReference type="Gene3D" id="3.40.50.2000">
    <property type="entry name" value="Glycogen Phosphorylase B"/>
    <property type="match status" value="2"/>
</dbReference>
<accession>S2J1U0</accession>
<dbReference type="Pfam" id="PF02358">
    <property type="entry name" value="Trehalose_PPase"/>
    <property type="match status" value="1"/>
</dbReference>
<sequence>MSPLTAEKVADYLPLAGRMPEISGRIINVTHQIPFHISRSSNGVSTIESDAPAPTSDADAAADADAAPAVPAGRKASIWGLEKEKKEEDPEIAAAPVSKLARHHVRSRTLRAKFRAAEWTIVQNRGHGALNAGLQSLNDEYQTLHIGWTGPIKDESNKVTLPAEGLTDDDRTKIQDLLKKTGNIIPIFLDSKSRGHYEGYCKEVLWPLFHYLVWTNDSDGRSEKHNWEDYVAVNRQFAETIAANYQPGDVIFINDYHLLLVPEMLREKIPDAPIGLFLHATFPSSEIFRCLTTRKEVLQGFLGANLVGFQTYSYARHFIGACTRVLGCESTQTGVNVNGHIVSVGTFPIGIDANRVDQFRKEPAVAPKMKAIRDMYVGKKIIIGRDKLDSTKGVLQKLHAFEKFLTDYPEWRKEVVLIQVTTPTYGDNSKLEAKVSEMVSHINSKFGSLEFSPCHHYYQDVDRDEYYALLSVADVGLITSLRDGMNTTSLEYIICQQETHGPLILSEFTGTAGSLSAAMIVNPFDYAGVAKALNEALLMSPEDKTTRHTQLFNYVKEHSAAFWAKSFVKQLVESTKNFSLQSQSTPALNTEQFIDNYKKANKRLMFFDYDGTLTPIVSVPTDAKPSPEMLEYIQDLCNDPRNEVWVVSGRDQACLEDWLGGIKNLGLSAEHGCFLKAAGSDIWTNVLEDIDMSWKKDVTEIFDYYTERTEGSFVEHKKSSITWHYRMADEEYGLFQAKECQNHLESSVVSKMPVEILVGKKNLEVRPMMINKGEIVKKILAQSPGSDFIVCAGDDKTDEDMFRTLSATYFAQYQDKLATEGASAKSWNDTKSNLYTITVGPSMKKSMANWQVETPTEIIQLLGKMAETDKQQ</sequence>
<dbReference type="eggNOG" id="KOG1050">
    <property type="taxonomic scope" value="Eukaryota"/>
</dbReference>
<dbReference type="OrthoDB" id="755951at2759"/>
<dbReference type="SUPFAM" id="SSF53756">
    <property type="entry name" value="UDP-Glycosyltransferase/glycogen phosphorylase"/>
    <property type="match status" value="1"/>
</dbReference>
<dbReference type="InterPro" id="IPR036412">
    <property type="entry name" value="HAD-like_sf"/>
</dbReference>
<dbReference type="InterPro" id="IPR001830">
    <property type="entry name" value="Glyco_trans_20"/>
</dbReference>
<dbReference type="NCBIfam" id="TIGR01484">
    <property type="entry name" value="HAD-SF-IIB"/>
    <property type="match status" value="1"/>
</dbReference>
<dbReference type="GO" id="GO:0003825">
    <property type="term" value="F:alpha,alpha-trehalose-phosphate synthase (UDP-forming) activity"/>
    <property type="evidence" value="ECO:0007669"/>
    <property type="project" value="TreeGrafter"/>
</dbReference>
<proteinExistence type="inferred from homology"/>
<evidence type="ECO:0000256" key="3">
    <source>
        <dbReference type="SAM" id="MobiDB-lite"/>
    </source>
</evidence>
<dbReference type="NCBIfam" id="NF011071">
    <property type="entry name" value="PRK14501.1"/>
    <property type="match status" value="1"/>
</dbReference>
<dbReference type="PANTHER" id="PTHR10788">
    <property type="entry name" value="TREHALOSE-6-PHOSPHATE SYNTHASE"/>
    <property type="match status" value="1"/>
</dbReference>
<dbReference type="OMA" id="VHPMPIE"/>
<comment type="similarity">
    <text evidence="1">In the N-terminal section; belongs to the glycosyltransferase 20 family.</text>
</comment>
<dbReference type="EMBL" id="KE124065">
    <property type="protein sequence ID" value="EPB83609.1"/>
    <property type="molecule type" value="Genomic_DNA"/>
</dbReference>
<evidence type="ECO:0000256" key="2">
    <source>
        <dbReference type="ARBA" id="ARBA00006330"/>
    </source>
</evidence>
<dbReference type="CDD" id="cd01627">
    <property type="entry name" value="HAD_TPP"/>
    <property type="match status" value="1"/>
</dbReference>
<evidence type="ECO:0000256" key="1">
    <source>
        <dbReference type="ARBA" id="ARBA00005409"/>
    </source>
</evidence>
<protein>
    <submittedName>
        <fullName evidence="4">Uncharacterized protein</fullName>
    </submittedName>
</protein>
<dbReference type="InterPro" id="IPR006379">
    <property type="entry name" value="HAD-SF_hydro_IIB"/>
</dbReference>
<dbReference type="Gene3D" id="3.30.70.1020">
    <property type="entry name" value="Trehalose-6-phosphate phosphatase related protein, domain 2"/>
    <property type="match status" value="1"/>
</dbReference>
<keyword evidence="5" id="KW-1185">Reference proteome</keyword>
<dbReference type="CDD" id="cd03788">
    <property type="entry name" value="GT20_TPS"/>
    <property type="match status" value="1"/>
</dbReference>
<organism evidence="4 5">
    <name type="scientific">Mucor circinelloides f. circinelloides (strain 1006PhL)</name>
    <name type="common">Mucormycosis agent</name>
    <name type="synonym">Calyptromyces circinelloides</name>
    <dbReference type="NCBI Taxonomy" id="1220926"/>
    <lineage>
        <taxon>Eukaryota</taxon>
        <taxon>Fungi</taxon>
        <taxon>Fungi incertae sedis</taxon>
        <taxon>Mucoromycota</taxon>
        <taxon>Mucoromycotina</taxon>
        <taxon>Mucoromycetes</taxon>
        <taxon>Mucorales</taxon>
        <taxon>Mucorineae</taxon>
        <taxon>Mucoraceae</taxon>
        <taxon>Mucor</taxon>
    </lineage>
</organism>
<dbReference type="NCBIfam" id="TIGR00685">
    <property type="entry name" value="T6PP"/>
    <property type="match status" value="1"/>
</dbReference>
<gene>
    <name evidence="4" type="ORF">HMPREF1544_09652</name>
</gene>
<dbReference type="Gene3D" id="3.40.50.1000">
    <property type="entry name" value="HAD superfamily/HAD-like"/>
    <property type="match status" value="1"/>
</dbReference>
<feature type="compositionally biased region" description="Low complexity" evidence="3">
    <location>
        <begin position="50"/>
        <end position="66"/>
    </location>
</feature>
<dbReference type="Proteomes" id="UP000014254">
    <property type="component" value="Unassembled WGS sequence"/>
</dbReference>
<dbReference type="FunFam" id="3.40.50.1000:FF:000052">
    <property type="entry name" value="Alpha,alpha-trehalose-phosphate synthase [UDP-forming] 6"/>
    <property type="match status" value="1"/>
</dbReference>
<dbReference type="GO" id="GO:0004805">
    <property type="term" value="F:trehalose-phosphatase activity"/>
    <property type="evidence" value="ECO:0007669"/>
    <property type="project" value="TreeGrafter"/>
</dbReference>
<dbReference type="Pfam" id="PF00982">
    <property type="entry name" value="Glyco_transf_20"/>
    <property type="match status" value="1"/>
</dbReference>
<dbReference type="AlphaFoldDB" id="S2J1U0"/>
<dbReference type="InParanoid" id="S2J1U0"/>
<dbReference type="InterPro" id="IPR003337">
    <property type="entry name" value="Trehalose_PPase"/>
</dbReference>
<reference evidence="5" key="1">
    <citation type="submission" date="2013-05" db="EMBL/GenBank/DDBJ databases">
        <title>The Genome sequence of Mucor circinelloides f. circinelloides 1006PhL.</title>
        <authorList>
            <consortium name="The Broad Institute Genomics Platform"/>
            <person name="Cuomo C."/>
            <person name="Earl A."/>
            <person name="Findley K."/>
            <person name="Lee S.C."/>
            <person name="Walker B."/>
            <person name="Young S."/>
            <person name="Zeng Q."/>
            <person name="Gargeya S."/>
            <person name="Fitzgerald M."/>
            <person name="Haas B."/>
            <person name="Abouelleil A."/>
            <person name="Allen A.W."/>
            <person name="Alvarado L."/>
            <person name="Arachchi H.M."/>
            <person name="Berlin A.M."/>
            <person name="Chapman S.B."/>
            <person name="Gainer-Dewar J."/>
            <person name="Goldberg J."/>
            <person name="Griggs A."/>
            <person name="Gujja S."/>
            <person name="Hansen M."/>
            <person name="Howarth C."/>
            <person name="Imamovic A."/>
            <person name="Ireland A."/>
            <person name="Larimer J."/>
            <person name="McCowan C."/>
            <person name="Murphy C."/>
            <person name="Pearson M."/>
            <person name="Poon T.W."/>
            <person name="Priest M."/>
            <person name="Roberts A."/>
            <person name="Saif S."/>
            <person name="Shea T."/>
            <person name="Sisk P."/>
            <person name="Sykes S."/>
            <person name="Wortman J."/>
            <person name="Nusbaum C."/>
            <person name="Birren B."/>
        </authorList>
    </citation>
    <scope>NUCLEOTIDE SEQUENCE [LARGE SCALE GENOMIC DNA]</scope>
    <source>
        <strain evidence="5">1006PhL</strain>
    </source>
</reference>